<name>A0ACB8RRJ1_9AGAM</name>
<gene>
    <name evidence="1" type="ORF">FA95DRAFT_1394148</name>
</gene>
<organism evidence="1 2">
    <name type="scientific">Auriscalpium vulgare</name>
    <dbReference type="NCBI Taxonomy" id="40419"/>
    <lineage>
        <taxon>Eukaryota</taxon>
        <taxon>Fungi</taxon>
        <taxon>Dikarya</taxon>
        <taxon>Basidiomycota</taxon>
        <taxon>Agaricomycotina</taxon>
        <taxon>Agaricomycetes</taxon>
        <taxon>Russulales</taxon>
        <taxon>Auriscalpiaceae</taxon>
        <taxon>Auriscalpium</taxon>
    </lineage>
</organism>
<keyword evidence="2" id="KW-1185">Reference proteome</keyword>
<protein>
    <submittedName>
        <fullName evidence="1">Uncharacterized protein</fullName>
    </submittedName>
</protein>
<proteinExistence type="predicted"/>
<dbReference type="Proteomes" id="UP000814033">
    <property type="component" value="Unassembled WGS sequence"/>
</dbReference>
<evidence type="ECO:0000313" key="1">
    <source>
        <dbReference type="EMBL" id="KAI0046356.1"/>
    </source>
</evidence>
<evidence type="ECO:0000313" key="2">
    <source>
        <dbReference type="Proteomes" id="UP000814033"/>
    </source>
</evidence>
<comment type="caution">
    <text evidence="1">The sequence shown here is derived from an EMBL/GenBank/DDBJ whole genome shotgun (WGS) entry which is preliminary data.</text>
</comment>
<accession>A0ACB8RRJ1</accession>
<reference evidence="1" key="1">
    <citation type="submission" date="2021-02" db="EMBL/GenBank/DDBJ databases">
        <authorList>
            <consortium name="DOE Joint Genome Institute"/>
            <person name="Ahrendt S."/>
            <person name="Looney B.P."/>
            <person name="Miyauchi S."/>
            <person name="Morin E."/>
            <person name="Drula E."/>
            <person name="Courty P.E."/>
            <person name="Chicoki N."/>
            <person name="Fauchery L."/>
            <person name="Kohler A."/>
            <person name="Kuo A."/>
            <person name="Labutti K."/>
            <person name="Pangilinan J."/>
            <person name="Lipzen A."/>
            <person name="Riley R."/>
            <person name="Andreopoulos W."/>
            <person name="He G."/>
            <person name="Johnson J."/>
            <person name="Barry K.W."/>
            <person name="Grigoriev I.V."/>
            <person name="Nagy L."/>
            <person name="Hibbett D."/>
            <person name="Henrissat B."/>
            <person name="Matheny P.B."/>
            <person name="Labbe J."/>
            <person name="Martin F."/>
        </authorList>
    </citation>
    <scope>NUCLEOTIDE SEQUENCE</scope>
    <source>
        <strain evidence="1">FP105234-sp</strain>
    </source>
</reference>
<reference evidence="1" key="2">
    <citation type="journal article" date="2022" name="New Phytol.">
        <title>Evolutionary transition to the ectomycorrhizal habit in the genomes of a hyperdiverse lineage of mushroom-forming fungi.</title>
        <authorList>
            <person name="Looney B."/>
            <person name="Miyauchi S."/>
            <person name="Morin E."/>
            <person name="Drula E."/>
            <person name="Courty P.E."/>
            <person name="Kohler A."/>
            <person name="Kuo A."/>
            <person name="LaButti K."/>
            <person name="Pangilinan J."/>
            <person name="Lipzen A."/>
            <person name="Riley R."/>
            <person name="Andreopoulos W."/>
            <person name="He G."/>
            <person name="Johnson J."/>
            <person name="Nolan M."/>
            <person name="Tritt A."/>
            <person name="Barry K.W."/>
            <person name="Grigoriev I.V."/>
            <person name="Nagy L.G."/>
            <person name="Hibbett D."/>
            <person name="Henrissat B."/>
            <person name="Matheny P.B."/>
            <person name="Labbe J."/>
            <person name="Martin F.M."/>
        </authorList>
    </citation>
    <scope>NUCLEOTIDE SEQUENCE</scope>
    <source>
        <strain evidence="1">FP105234-sp</strain>
    </source>
</reference>
<sequence length="77" mass="8844">MMYPRPSRTSSSSAMQAARQIQRRSLYFGQDNQRQSEARTFGRARAIFARVPALHATTPTYPDTQSSSTSIDRYQLW</sequence>
<dbReference type="EMBL" id="MU275927">
    <property type="protein sequence ID" value="KAI0046356.1"/>
    <property type="molecule type" value="Genomic_DNA"/>
</dbReference>